<name>A0ABQ6TLM5_9BACT</name>
<gene>
    <name evidence="1" type="ORF">F6V30_10740</name>
</gene>
<protein>
    <submittedName>
        <fullName evidence="1">Uncharacterized protein</fullName>
    </submittedName>
</protein>
<sequence>MAGQKRGRPATGRSQARKHLGFEIARCYEELRAQGMSEEAAINDLKQREWQMFPGPLKALTLGEESIRAAIKESRKFGVFADDLDRSCRLKMHPFWGKLFERDIVTGEHRPVPANRLLTEAIKACREIRLIGPPSNKKF</sequence>
<accession>A0ABQ6TLM5</accession>
<keyword evidence="2" id="KW-1185">Reference proteome</keyword>
<dbReference type="Proteomes" id="UP000798046">
    <property type="component" value="Unassembled WGS sequence"/>
</dbReference>
<evidence type="ECO:0000313" key="1">
    <source>
        <dbReference type="EMBL" id="KAB0669292.1"/>
    </source>
</evidence>
<organism evidence="1 2">
    <name type="scientific">Oryzomonas sagensis</name>
    <dbReference type="NCBI Taxonomy" id="2603857"/>
    <lineage>
        <taxon>Bacteria</taxon>
        <taxon>Pseudomonadati</taxon>
        <taxon>Thermodesulfobacteriota</taxon>
        <taxon>Desulfuromonadia</taxon>
        <taxon>Geobacterales</taxon>
        <taxon>Geobacteraceae</taxon>
        <taxon>Oryzomonas</taxon>
    </lineage>
</organism>
<comment type="caution">
    <text evidence="1">The sequence shown here is derived from an EMBL/GenBank/DDBJ whole genome shotgun (WGS) entry which is preliminary data.</text>
</comment>
<evidence type="ECO:0000313" key="2">
    <source>
        <dbReference type="Proteomes" id="UP000798046"/>
    </source>
</evidence>
<proteinExistence type="predicted"/>
<dbReference type="RefSeq" id="WP_151156990.1">
    <property type="nucleotide sequence ID" value="NZ_VZRA01000003.1"/>
</dbReference>
<reference evidence="1 2" key="1">
    <citation type="journal article" date="2020" name="Microorganisms">
        <title>Description of Three Novel Members in the Family Geobacteraceae, Oryzomonas japonicum gen. nov., sp. nov., Oryzomonas sagensis sp. nov., and Oryzomonas ruber sp. nov.</title>
        <authorList>
            <person name="Xu Z."/>
            <person name="Masuda Y."/>
            <person name="Hayakawa C."/>
            <person name="Ushijima N."/>
            <person name="Kawano K."/>
            <person name="Shiratori Y."/>
            <person name="Senoo K."/>
            <person name="Itoh H."/>
        </authorList>
    </citation>
    <scope>NUCLEOTIDE SEQUENCE [LARGE SCALE GENOMIC DNA]</scope>
    <source>
        <strain evidence="1 2">Red100</strain>
    </source>
</reference>
<dbReference type="EMBL" id="VZRA01000003">
    <property type="protein sequence ID" value="KAB0669292.1"/>
    <property type="molecule type" value="Genomic_DNA"/>
</dbReference>